<dbReference type="RefSeq" id="WP_327598036.1">
    <property type="nucleotide sequence ID" value="NZ_JAYXHS010000001.1"/>
</dbReference>
<dbReference type="SUPFAM" id="SSF53850">
    <property type="entry name" value="Periplasmic binding protein-like II"/>
    <property type="match status" value="1"/>
</dbReference>
<keyword evidence="2" id="KW-1185">Reference proteome</keyword>
<name>A0ABU6K0Z4_9RHOO</name>
<dbReference type="EMBL" id="JAYXHS010000001">
    <property type="protein sequence ID" value="MEC5385072.1"/>
    <property type="molecule type" value="Genomic_DNA"/>
</dbReference>
<organism evidence="1 2">
    <name type="scientific">Uliginosibacterium silvisoli</name>
    <dbReference type="NCBI Taxonomy" id="3114758"/>
    <lineage>
        <taxon>Bacteria</taxon>
        <taxon>Pseudomonadati</taxon>
        <taxon>Pseudomonadota</taxon>
        <taxon>Betaproteobacteria</taxon>
        <taxon>Rhodocyclales</taxon>
        <taxon>Zoogloeaceae</taxon>
        <taxon>Uliginosibacterium</taxon>
    </lineage>
</organism>
<gene>
    <name evidence="1" type="ORF">VVD49_05015</name>
</gene>
<evidence type="ECO:0000313" key="1">
    <source>
        <dbReference type="EMBL" id="MEC5385072.1"/>
    </source>
</evidence>
<comment type="caution">
    <text evidence="1">The sequence shown here is derived from an EMBL/GenBank/DDBJ whole genome shotgun (WGS) entry which is preliminary data.</text>
</comment>
<proteinExistence type="predicted"/>
<evidence type="ECO:0008006" key="3">
    <source>
        <dbReference type="Google" id="ProtNLM"/>
    </source>
</evidence>
<sequence length="328" mass="37350">MIRPLLPLQRTRRHLFASAARIYCVLGLGILGMLPSHAGAEDVLKLHRRETAVRAVVHSDLVLAEAMRRTRAKYGSYRIEYTKINLVRERVLIEAIKGDQINAATVAIQPTWEERMIPVWIPLDMGVSSFRIGFVKRDRQDRLASVRNEADLKKLRVGVGLGWSSRQVFEANGLTLETAIDQAALTRMLLADRLDYFPRGVNEVFSEYDAMVQPDPQLAIDKELLLYFPLPNYVFVSPRYPRLAKRLTDGLESMVRDGTLLKMVKTYHAEMLQRAELCARHIIRLDNPFLSASNPLSRKELWFDPYDKKRGICNSVSTARSSEKAGKS</sequence>
<protein>
    <recommendedName>
        <fullName evidence="3">Solute-binding protein family 3/N-terminal domain-containing protein</fullName>
    </recommendedName>
</protein>
<dbReference type="Proteomes" id="UP001331561">
    <property type="component" value="Unassembled WGS sequence"/>
</dbReference>
<reference evidence="1 2" key="1">
    <citation type="submission" date="2024-01" db="EMBL/GenBank/DDBJ databases">
        <title>Uliginosibacterium soil sp. nov.</title>
        <authorList>
            <person name="Lv Y."/>
        </authorList>
    </citation>
    <scope>NUCLEOTIDE SEQUENCE [LARGE SCALE GENOMIC DNA]</scope>
    <source>
        <strain evidence="1 2">H3</strain>
    </source>
</reference>
<dbReference type="Gene3D" id="3.40.190.10">
    <property type="entry name" value="Periplasmic binding protein-like II"/>
    <property type="match status" value="2"/>
</dbReference>
<evidence type="ECO:0000313" key="2">
    <source>
        <dbReference type="Proteomes" id="UP001331561"/>
    </source>
</evidence>
<accession>A0ABU6K0Z4</accession>